<evidence type="ECO:0000313" key="2">
    <source>
        <dbReference type="EMBL" id="KAJ3485922.1"/>
    </source>
</evidence>
<feature type="transmembrane region" description="Helical" evidence="1">
    <location>
        <begin position="153"/>
        <end position="174"/>
    </location>
</feature>
<keyword evidence="1" id="KW-0472">Membrane</keyword>
<feature type="transmembrane region" description="Helical" evidence="1">
    <location>
        <begin position="92"/>
        <end position="113"/>
    </location>
</feature>
<proteinExistence type="predicted"/>
<sequence>MSINSGNPPMFYNLGEPAFLTMVAMVSPLALLLYDSLLTFPEEVDYTEVRPQRTGNGVVHNLLNTVYQGIQGVLGIGKYANLFNYLKFAETIGGFITSTAVYAFSVLQTYAIWNRDWCIALLVGTLGVGITLCTGQVFNSIALSNPLLLENGLIYFMVLMMAYALVYSSCLVFTGQLNQSDSQSWSTVVIHIPSIGPVIYSEYKYLLSISLEFTGHIEGLTGLRPQIVAILVTRLILNLRSVDLPDSNVSGEDSTRFAPQSASTWVSRLRFYPQIVSFDLVGNLGAPLDHGEESVIEDVDDVMAEDTDVNASGRSV</sequence>
<evidence type="ECO:0000313" key="3">
    <source>
        <dbReference type="Proteomes" id="UP001212997"/>
    </source>
</evidence>
<accession>A0AAD5YFI9</accession>
<dbReference type="AlphaFoldDB" id="A0AAD5YFI9"/>
<protein>
    <submittedName>
        <fullName evidence="2">Uncharacterized protein</fullName>
    </submittedName>
</protein>
<dbReference type="Proteomes" id="UP001212997">
    <property type="component" value="Unassembled WGS sequence"/>
</dbReference>
<name>A0AAD5YFI9_9APHY</name>
<comment type="caution">
    <text evidence="2">The sequence shown here is derived from an EMBL/GenBank/DDBJ whole genome shotgun (WGS) entry which is preliminary data.</text>
</comment>
<organism evidence="2 3">
    <name type="scientific">Meripilus lineatus</name>
    <dbReference type="NCBI Taxonomy" id="2056292"/>
    <lineage>
        <taxon>Eukaryota</taxon>
        <taxon>Fungi</taxon>
        <taxon>Dikarya</taxon>
        <taxon>Basidiomycota</taxon>
        <taxon>Agaricomycotina</taxon>
        <taxon>Agaricomycetes</taxon>
        <taxon>Polyporales</taxon>
        <taxon>Meripilaceae</taxon>
        <taxon>Meripilus</taxon>
    </lineage>
</organism>
<feature type="transmembrane region" description="Helical" evidence="1">
    <location>
        <begin position="12"/>
        <end position="34"/>
    </location>
</feature>
<gene>
    <name evidence="2" type="ORF">NLI96_g4608</name>
</gene>
<keyword evidence="1" id="KW-0812">Transmembrane</keyword>
<dbReference type="EMBL" id="JANAWD010000137">
    <property type="protein sequence ID" value="KAJ3485922.1"/>
    <property type="molecule type" value="Genomic_DNA"/>
</dbReference>
<feature type="transmembrane region" description="Helical" evidence="1">
    <location>
        <begin position="120"/>
        <end position="141"/>
    </location>
</feature>
<reference evidence="2" key="1">
    <citation type="submission" date="2022-07" db="EMBL/GenBank/DDBJ databases">
        <title>Genome Sequence of Physisporinus lineatus.</title>
        <authorList>
            <person name="Buettner E."/>
        </authorList>
    </citation>
    <scope>NUCLEOTIDE SEQUENCE</scope>
    <source>
        <strain evidence="2">VT162</strain>
    </source>
</reference>
<evidence type="ECO:0000256" key="1">
    <source>
        <dbReference type="SAM" id="Phobius"/>
    </source>
</evidence>
<keyword evidence="3" id="KW-1185">Reference proteome</keyword>
<keyword evidence="1" id="KW-1133">Transmembrane helix</keyword>